<name>A0A059V6U2_9BACT</name>
<organism evidence="2">
    <name type="scientific">uncultured bacterium 'pool 3 contig00022'</name>
    <dbReference type="NCBI Taxonomy" id="1497872"/>
    <lineage>
        <taxon>Bacteria</taxon>
        <taxon>environmental samples</taxon>
    </lineage>
</organism>
<dbReference type="InterPro" id="IPR051218">
    <property type="entry name" value="Sec_MonoDiacylglyc_Lipase"/>
</dbReference>
<dbReference type="PANTHER" id="PTHR45856">
    <property type="entry name" value="ALPHA/BETA-HYDROLASES SUPERFAMILY PROTEIN"/>
    <property type="match status" value="1"/>
</dbReference>
<proteinExistence type="predicted"/>
<reference evidence="2" key="1">
    <citation type="submission" date="2014-03" db="EMBL/GenBank/DDBJ databases">
        <title>CTD 241 fosmid library clone Pool3 contig00022.</title>
        <authorList>
            <person name="Pierechod M."/>
            <person name="Altermark B."/>
            <person name="Willassen N.P."/>
        </authorList>
    </citation>
    <scope>NUCLEOTIDE SEQUENCE</scope>
</reference>
<accession>A0A059V6U2</accession>
<dbReference type="InterPro" id="IPR029058">
    <property type="entry name" value="AB_hydrolase_fold"/>
</dbReference>
<sequence>MKKIEAHEGIYEPNAMICWDEHNVFLIFRGTEPLSWNQWATDADLFKKPFCVGEIHRGFATSVELIWQHIMEALKEVYDAEHKLLFVGGHSLGAGMSQAATSKLEFEESINPAAIYNFGCPRAFNADGADLYNQRLGSKTFRVVNNNDVVCNVPFENMGFSHVGQFKYLTSDGKLRDDPSSWRQIVDSVLGGARALTDLNPVDSITDHFPQNYTACLKSLL</sequence>
<evidence type="ECO:0000313" key="2">
    <source>
        <dbReference type="EMBL" id="AHZ89331.1"/>
    </source>
</evidence>
<dbReference type="AlphaFoldDB" id="A0A059V6U2"/>
<dbReference type="PANTHER" id="PTHR45856:SF24">
    <property type="entry name" value="FUNGAL LIPASE-LIKE DOMAIN-CONTAINING PROTEIN"/>
    <property type="match status" value="1"/>
</dbReference>
<dbReference type="Gene3D" id="3.40.50.1820">
    <property type="entry name" value="alpha/beta hydrolase"/>
    <property type="match status" value="1"/>
</dbReference>
<dbReference type="GO" id="GO:0006629">
    <property type="term" value="P:lipid metabolic process"/>
    <property type="evidence" value="ECO:0007669"/>
    <property type="project" value="InterPro"/>
</dbReference>
<protein>
    <submittedName>
        <fullName evidence="2">Class 3 lipase</fullName>
    </submittedName>
</protein>
<dbReference type="SUPFAM" id="SSF53474">
    <property type="entry name" value="alpha/beta-Hydrolases"/>
    <property type="match status" value="1"/>
</dbReference>
<dbReference type="InterPro" id="IPR002921">
    <property type="entry name" value="Fungal_lipase-type"/>
</dbReference>
<evidence type="ECO:0000259" key="1">
    <source>
        <dbReference type="Pfam" id="PF01764"/>
    </source>
</evidence>
<dbReference type="EMBL" id="KJ538549">
    <property type="protein sequence ID" value="AHZ89331.1"/>
    <property type="molecule type" value="Genomic_DNA"/>
</dbReference>
<feature type="domain" description="Fungal lipase-type" evidence="1">
    <location>
        <begin position="26"/>
        <end position="157"/>
    </location>
</feature>
<dbReference type="CDD" id="cd00519">
    <property type="entry name" value="Lipase_3"/>
    <property type="match status" value="1"/>
</dbReference>
<dbReference type="Pfam" id="PF01764">
    <property type="entry name" value="Lipase_3"/>
    <property type="match status" value="1"/>
</dbReference>